<comment type="cofactor">
    <cofactor evidence="1 7">
        <name>FAD</name>
        <dbReference type="ChEBI" id="CHEBI:57692"/>
    </cofactor>
</comment>
<proteinExistence type="inferred from homology"/>
<comment type="similarity">
    <text evidence="2 7">Belongs to the FAD-dependent glycerol-3-phosphate dehydrogenase family.</text>
</comment>
<dbReference type="GO" id="GO:0016491">
    <property type="term" value="F:oxidoreductase activity"/>
    <property type="evidence" value="ECO:0007669"/>
    <property type="project" value="UniProtKB-KW"/>
</dbReference>
<protein>
    <recommendedName>
        <fullName evidence="7">Glycerol-3-phosphate dehydrogenase</fullName>
        <ecNumber evidence="7">1.1.5.3</ecNumber>
    </recommendedName>
</protein>
<name>A0ABU4VP82_9ACTN</name>
<dbReference type="PRINTS" id="PR01001">
    <property type="entry name" value="FADG3PDH"/>
</dbReference>
<dbReference type="Pfam" id="PF01266">
    <property type="entry name" value="DAO"/>
    <property type="match status" value="1"/>
</dbReference>
<keyword evidence="5" id="KW-0274">FAD</keyword>
<evidence type="ECO:0000313" key="12">
    <source>
        <dbReference type="Proteomes" id="UP001277761"/>
    </source>
</evidence>
<evidence type="ECO:0000259" key="9">
    <source>
        <dbReference type="Pfam" id="PF01266"/>
    </source>
</evidence>
<dbReference type="SUPFAM" id="SSF51905">
    <property type="entry name" value="FAD/NAD(P)-binding domain"/>
    <property type="match status" value="1"/>
</dbReference>
<accession>A0ABU4VP82</accession>
<evidence type="ECO:0000256" key="7">
    <source>
        <dbReference type="RuleBase" id="RU361217"/>
    </source>
</evidence>
<feature type="region of interest" description="Disordered" evidence="8">
    <location>
        <begin position="559"/>
        <end position="578"/>
    </location>
</feature>
<dbReference type="PANTHER" id="PTHR11985:SF35">
    <property type="entry name" value="ANAEROBIC GLYCEROL-3-PHOSPHATE DEHYDROGENASE SUBUNIT A"/>
    <property type="match status" value="1"/>
</dbReference>
<dbReference type="Gene3D" id="3.30.9.10">
    <property type="entry name" value="D-Amino Acid Oxidase, subunit A, domain 2"/>
    <property type="match status" value="1"/>
</dbReference>
<keyword evidence="3 7" id="KW-0285">Flavoprotein</keyword>
<dbReference type="EC" id="1.1.5.3" evidence="7"/>
<dbReference type="Gene3D" id="1.10.8.870">
    <property type="entry name" value="Alpha-glycerophosphate oxidase, cap domain"/>
    <property type="match status" value="1"/>
</dbReference>
<dbReference type="Pfam" id="PF16901">
    <property type="entry name" value="DAO_C"/>
    <property type="match status" value="1"/>
</dbReference>
<dbReference type="InterPro" id="IPR036188">
    <property type="entry name" value="FAD/NAD-bd_sf"/>
</dbReference>
<evidence type="ECO:0000256" key="6">
    <source>
        <dbReference type="ARBA" id="ARBA00023002"/>
    </source>
</evidence>
<dbReference type="InterPro" id="IPR000447">
    <property type="entry name" value="G3P_DH_FAD-dep"/>
</dbReference>
<dbReference type="EMBL" id="JAXAVX010000008">
    <property type="protein sequence ID" value="MDX8152746.1"/>
    <property type="molecule type" value="Genomic_DNA"/>
</dbReference>
<evidence type="ECO:0000259" key="10">
    <source>
        <dbReference type="Pfam" id="PF16901"/>
    </source>
</evidence>
<dbReference type="InterPro" id="IPR006076">
    <property type="entry name" value="FAD-dep_OxRdtase"/>
</dbReference>
<dbReference type="RefSeq" id="WP_319954902.1">
    <property type="nucleotide sequence ID" value="NZ_JAXAVX010000008.1"/>
</dbReference>
<feature type="domain" description="FAD dependent oxidoreductase" evidence="9">
    <location>
        <begin position="17"/>
        <end position="364"/>
    </location>
</feature>
<keyword evidence="12" id="KW-1185">Reference proteome</keyword>
<evidence type="ECO:0000256" key="2">
    <source>
        <dbReference type="ARBA" id="ARBA00007330"/>
    </source>
</evidence>
<evidence type="ECO:0000256" key="4">
    <source>
        <dbReference type="ARBA" id="ARBA00022798"/>
    </source>
</evidence>
<dbReference type="PANTHER" id="PTHR11985">
    <property type="entry name" value="GLYCEROL-3-PHOSPHATE DEHYDROGENASE"/>
    <property type="match status" value="1"/>
</dbReference>
<evidence type="ECO:0000256" key="8">
    <source>
        <dbReference type="SAM" id="MobiDB-lite"/>
    </source>
</evidence>
<reference evidence="11 12" key="1">
    <citation type="submission" date="2023-11" db="EMBL/GenBank/DDBJ databases">
        <authorList>
            <person name="Xu M."/>
            <person name="Jiang T."/>
        </authorList>
    </citation>
    <scope>NUCLEOTIDE SEQUENCE [LARGE SCALE GENOMIC DNA]</scope>
    <source>
        <strain evidence="11 12">SD</strain>
    </source>
</reference>
<dbReference type="InterPro" id="IPR038299">
    <property type="entry name" value="DAO_C_sf"/>
</dbReference>
<organism evidence="11 12">
    <name type="scientific">Patulibacter brassicae</name>
    <dbReference type="NCBI Taxonomy" id="1705717"/>
    <lineage>
        <taxon>Bacteria</taxon>
        <taxon>Bacillati</taxon>
        <taxon>Actinomycetota</taxon>
        <taxon>Thermoleophilia</taxon>
        <taxon>Solirubrobacterales</taxon>
        <taxon>Patulibacteraceae</taxon>
        <taxon>Patulibacter</taxon>
    </lineage>
</organism>
<comment type="caution">
    <text evidence="11">The sequence shown here is derived from an EMBL/GenBank/DDBJ whole genome shotgun (WGS) entry which is preliminary data.</text>
</comment>
<sequence>MLERSDALSALAEETFDVVVVGGGVTGAGVALDAASRGFSVALVERADYASGTSSRSSKLVHGGLRYLSSFDLGLVREALLERQINARLAPHLVTPLPLVVAAAGQGRPDRITGVGLNLYDVLAVDARRGGRRRRRALSDEEKAWSPDRHRALDPHEVVEHLPALAGRGPTGGHLFYDCQTDDSRLVLTILQEAERFGAVCLNRIEVLELLERDGWAEGVQVLDRVSGERFPIRAAAVVNATGVWADRLRPAELRDEAEVPVIRPSRGTHVTLPVEKLPLRSGAIVPSGGGRFMFALPWLGRTLVGTTDNEYDRRDLDHVPPPVEDVTYILDGVNAFFGTSLTADDVQGAYAGVRPLISSGDPKRSVDISRRAELYETSSGMLTITGGKLTTWRRMAKQTVDRLVEREGRQAPCRTDRLPLGQPIDPLRLPHVEGTTQDVRDQLAARYGSVARDVLALAEARPELASFVVDDGPVDLLAEVVHAARHEQALSVGDALLRRTRLGLTAARRLLSDDAAAVRVVAEAMAPERGWDAAATAAAVEDFREEARLEGLVPAAVGAPGLDEGSTSVAPPDRASA</sequence>
<keyword evidence="4" id="KW-0319">Glycerol metabolism</keyword>
<keyword evidence="6 7" id="KW-0560">Oxidoreductase</keyword>
<dbReference type="InterPro" id="IPR031656">
    <property type="entry name" value="DAO_C"/>
</dbReference>
<evidence type="ECO:0000313" key="11">
    <source>
        <dbReference type="EMBL" id="MDX8152746.1"/>
    </source>
</evidence>
<evidence type="ECO:0000256" key="1">
    <source>
        <dbReference type="ARBA" id="ARBA00001974"/>
    </source>
</evidence>
<evidence type="ECO:0000256" key="3">
    <source>
        <dbReference type="ARBA" id="ARBA00022630"/>
    </source>
</evidence>
<dbReference type="PROSITE" id="PS00977">
    <property type="entry name" value="FAD_G3PDH_1"/>
    <property type="match status" value="1"/>
</dbReference>
<evidence type="ECO:0000256" key="5">
    <source>
        <dbReference type="ARBA" id="ARBA00022827"/>
    </source>
</evidence>
<feature type="domain" description="Alpha-glycerophosphate oxidase C-terminal" evidence="10">
    <location>
        <begin position="408"/>
        <end position="535"/>
    </location>
</feature>
<gene>
    <name evidence="11" type="ORF">SK069_14155</name>
</gene>
<comment type="catalytic activity">
    <reaction evidence="7">
        <text>a quinone + sn-glycerol 3-phosphate = dihydroxyacetone phosphate + a quinol</text>
        <dbReference type="Rhea" id="RHEA:18977"/>
        <dbReference type="ChEBI" id="CHEBI:24646"/>
        <dbReference type="ChEBI" id="CHEBI:57597"/>
        <dbReference type="ChEBI" id="CHEBI:57642"/>
        <dbReference type="ChEBI" id="CHEBI:132124"/>
        <dbReference type="EC" id="1.1.5.3"/>
    </reaction>
</comment>
<dbReference type="Proteomes" id="UP001277761">
    <property type="component" value="Unassembled WGS sequence"/>
</dbReference>
<dbReference type="Gene3D" id="3.50.50.60">
    <property type="entry name" value="FAD/NAD(P)-binding domain"/>
    <property type="match status" value="1"/>
</dbReference>